<comment type="similarity">
    <text evidence="4 11">Belongs to the purine/pyrimidine phosphoribosyltransferase family.</text>
</comment>
<name>A0ABN0HEA5_9LEPT</name>
<evidence type="ECO:0000256" key="2">
    <source>
        <dbReference type="ARBA" id="ARBA00004496"/>
    </source>
</evidence>
<proteinExistence type="inferred from homology"/>
<dbReference type="InterPro" id="IPR000836">
    <property type="entry name" value="PRTase_dom"/>
</dbReference>
<dbReference type="Gene3D" id="3.40.50.2020">
    <property type="match status" value="1"/>
</dbReference>
<dbReference type="EC" id="2.4.2.7" evidence="6 11"/>
<comment type="catalytic activity">
    <reaction evidence="1 11">
        <text>AMP + diphosphate = 5-phospho-alpha-D-ribose 1-diphosphate + adenine</text>
        <dbReference type="Rhea" id="RHEA:16609"/>
        <dbReference type="ChEBI" id="CHEBI:16708"/>
        <dbReference type="ChEBI" id="CHEBI:33019"/>
        <dbReference type="ChEBI" id="CHEBI:58017"/>
        <dbReference type="ChEBI" id="CHEBI:456215"/>
        <dbReference type="EC" id="2.4.2.7"/>
    </reaction>
</comment>
<comment type="function">
    <text evidence="11">Catalyzes a salvage reaction resulting in the formation of AMP, that is energically less costly than de novo synthesis.</text>
</comment>
<keyword evidence="10 11" id="KW-0660">Purine salvage</keyword>
<feature type="domain" description="Phosphoribosyltransferase" evidence="12">
    <location>
        <begin position="65"/>
        <end position="167"/>
    </location>
</feature>
<evidence type="ECO:0000313" key="14">
    <source>
        <dbReference type="Proteomes" id="UP000018720"/>
    </source>
</evidence>
<comment type="pathway">
    <text evidence="3 11">Purine metabolism; AMP biosynthesis via salvage pathway; AMP from adenine: step 1/1.</text>
</comment>
<evidence type="ECO:0000313" key="13">
    <source>
        <dbReference type="EMBL" id="EJZ43923.1"/>
    </source>
</evidence>
<evidence type="ECO:0000256" key="9">
    <source>
        <dbReference type="ARBA" id="ARBA00022679"/>
    </source>
</evidence>
<dbReference type="PANTHER" id="PTHR11776:SF7">
    <property type="entry name" value="PHOSPHORIBOSYLTRANSFERASE DOMAIN-CONTAINING PROTEIN"/>
    <property type="match status" value="1"/>
</dbReference>
<dbReference type="PANTHER" id="PTHR11776">
    <property type="entry name" value="ADENINE PHOSPHORIBOSYLTRANSFERASE"/>
    <property type="match status" value="1"/>
</dbReference>
<comment type="subcellular location">
    <subcellularLocation>
        <location evidence="2 11">Cytoplasm</location>
    </subcellularLocation>
</comment>
<accession>A0ABN0HEA5</accession>
<dbReference type="Pfam" id="PF00156">
    <property type="entry name" value="Pribosyltran"/>
    <property type="match status" value="1"/>
</dbReference>
<dbReference type="GO" id="GO:0003999">
    <property type="term" value="F:adenine phosphoribosyltransferase activity"/>
    <property type="evidence" value="ECO:0007669"/>
    <property type="project" value="UniProtKB-EC"/>
</dbReference>
<evidence type="ECO:0000256" key="8">
    <source>
        <dbReference type="ARBA" id="ARBA00022676"/>
    </source>
</evidence>
<evidence type="ECO:0000256" key="1">
    <source>
        <dbReference type="ARBA" id="ARBA00000868"/>
    </source>
</evidence>
<dbReference type="NCBIfam" id="NF002636">
    <property type="entry name" value="PRK02304.1-5"/>
    <property type="match status" value="1"/>
</dbReference>
<dbReference type="NCBIfam" id="TIGR01090">
    <property type="entry name" value="apt"/>
    <property type="match status" value="1"/>
</dbReference>
<dbReference type="NCBIfam" id="NF002634">
    <property type="entry name" value="PRK02304.1-3"/>
    <property type="match status" value="1"/>
</dbReference>
<evidence type="ECO:0000256" key="6">
    <source>
        <dbReference type="ARBA" id="ARBA00011893"/>
    </source>
</evidence>
<evidence type="ECO:0000256" key="7">
    <source>
        <dbReference type="ARBA" id="ARBA00022490"/>
    </source>
</evidence>
<dbReference type="InterPro" id="IPR005764">
    <property type="entry name" value="Ade_phspho_trans"/>
</dbReference>
<dbReference type="InterPro" id="IPR050120">
    <property type="entry name" value="Adenine_PRTase"/>
</dbReference>
<evidence type="ECO:0000256" key="10">
    <source>
        <dbReference type="ARBA" id="ARBA00022726"/>
    </source>
</evidence>
<dbReference type="InterPro" id="IPR029057">
    <property type="entry name" value="PRTase-like"/>
</dbReference>
<keyword evidence="8 11" id="KW-0328">Glycosyltransferase</keyword>
<comment type="caution">
    <text evidence="13">The sequence shown here is derived from an EMBL/GenBank/DDBJ whole genome shotgun (WGS) entry which is preliminary data.</text>
</comment>
<dbReference type="CDD" id="cd06223">
    <property type="entry name" value="PRTases_typeI"/>
    <property type="match status" value="1"/>
</dbReference>
<evidence type="ECO:0000259" key="12">
    <source>
        <dbReference type="Pfam" id="PF00156"/>
    </source>
</evidence>
<protein>
    <recommendedName>
        <fullName evidence="6 11">Adenine phosphoribosyltransferase</fullName>
        <shortName evidence="11">APRT</shortName>
        <ecNumber evidence="6 11">2.4.2.7</ecNumber>
    </recommendedName>
</protein>
<evidence type="ECO:0000256" key="3">
    <source>
        <dbReference type="ARBA" id="ARBA00004659"/>
    </source>
</evidence>
<evidence type="ECO:0000256" key="5">
    <source>
        <dbReference type="ARBA" id="ARBA00011738"/>
    </source>
</evidence>
<comment type="subunit">
    <text evidence="5 11">Homodimer.</text>
</comment>
<keyword evidence="14" id="KW-1185">Reference proteome</keyword>
<reference evidence="13 14" key="1">
    <citation type="submission" date="2012-08" db="EMBL/GenBank/DDBJ databases">
        <authorList>
            <person name="Harkins D.M."/>
            <person name="Durkin A.S."/>
            <person name="Selengut J.D."/>
            <person name="Sanka R."/>
            <person name="DePew J."/>
            <person name="Purushe J."/>
            <person name="Matthias M.A."/>
            <person name="Vinetz J.M."/>
            <person name="Sutton G.G."/>
            <person name="Nelson W.C."/>
            <person name="Fouts D.E."/>
        </authorList>
    </citation>
    <scope>NUCLEOTIDE SEQUENCE [LARGE SCALE GENOMIC DNA]</scope>
    <source>
        <strain evidence="13 14">MMD4847</strain>
    </source>
</reference>
<keyword evidence="7 11" id="KW-0963">Cytoplasm</keyword>
<keyword evidence="9 11" id="KW-0808">Transferase</keyword>
<dbReference type="SUPFAM" id="SSF53271">
    <property type="entry name" value="PRTase-like"/>
    <property type="match status" value="1"/>
</dbReference>
<dbReference type="EMBL" id="AHOM02000001">
    <property type="protein sequence ID" value="EJZ43923.1"/>
    <property type="molecule type" value="Genomic_DNA"/>
</dbReference>
<organism evidence="13 14">
    <name type="scientific">Leptospira licerasiae str. MMD4847</name>
    <dbReference type="NCBI Taxonomy" id="1049971"/>
    <lineage>
        <taxon>Bacteria</taxon>
        <taxon>Pseudomonadati</taxon>
        <taxon>Spirochaetota</taxon>
        <taxon>Spirochaetia</taxon>
        <taxon>Leptospirales</taxon>
        <taxon>Leptospiraceae</taxon>
        <taxon>Leptospira</taxon>
    </lineage>
</organism>
<evidence type="ECO:0000256" key="4">
    <source>
        <dbReference type="ARBA" id="ARBA00008391"/>
    </source>
</evidence>
<dbReference type="Proteomes" id="UP000018720">
    <property type="component" value="Unassembled WGS sequence"/>
</dbReference>
<dbReference type="NCBIfam" id="NF002632">
    <property type="entry name" value="PRK02304.1-1"/>
    <property type="match status" value="1"/>
</dbReference>
<sequence length="195" mass="21301">MKKELFVPFPKVELDFEPMSIVKSKIRTIPDYPRKGILFRDITSLLLDPEGLALTIGTFVDRYTGKGITKVAGIEARGFIIGAPLAFQLGVGFIPIRKKGKLPSETVSQEYDLEYGKDVIEIHKDSVFPGDRILLMDDLIATGGTMIAAVQLLQKLGAEVPEVGVIIDLPDLGGATKLNKDLGVNVFSICEFEGH</sequence>
<dbReference type="HAMAP" id="MF_00004">
    <property type="entry name" value="Aden_phosphoribosyltr"/>
    <property type="match status" value="1"/>
</dbReference>
<evidence type="ECO:0000256" key="11">
    <source>
        <dbReference type="HAMAP-Rule" id="MF_00004"/>
    </source>
</evidence>
<gene>
    <name evidence="11 13" type="primary">apt</name>
    <name evidence="13" type="ORF">LEP1GSC178_2281</name>
</gene>